<dbReference type="Proteomes" id="UP000001593">
    <property type="component" value="Unassembled WGS sequence"/>
</dbReference>
<name>A7SJC6_NEMVE</name>
<keyword evidence="3" id="KW-0732">Signal</keyword>
<comment type="caution">
    <text evidence="7">Lacks conserved residue(s) required for the propagation of feature annotation.</text>
</comment>
<organism evidence="10 11">
    <name type="scientific">Nematostella vectensis</name>
    <name type="common">Starlet sea anemone</name>
    <dbReference type="NCBI Taxonomy" id="45351"/>
    <lineage>
        <taxon>Eukaryota</taxon>
        <taxon>Metazoa</taxon>
        <taxon>Cnidaria</taxon>
        <taxon>Anthozoa</taxon>
        <taxon>Hexacorallia</taxon>
        <taxon>Actiniaria</taxon>
        <taxon>Edwardsiidae</taxon>
        <taxon>Nematostella</taxon>
    </lineage>
</organism>
<feature type="domain" description="EGF-like" evidence="8">
    <location>
        <begin position="85"/>
        <end position="122"/>
    </location>
</feature>
<evidence type="ECO:0000256" key="3">
    <source>
        <dbReference type="ARBA" id="ARBA00022729"/>
    </source>
</evidence>
<feature type="disulfide bond" evidence="7">
    <location>
        <begin position="150"/>
        <end position="159"/>
    </location>
</feature>
<dbReference type="InterPro" id="IPR001759">
    <property type="entry name" value="PTX_dom"/>
</dbReference>
<dbReference type="SMART" id="SM00179">
    <property type="entry name" value="EGF_CA"/>
    <property type="match status" value="1"/>
</dbReference>
<sequence length="365" mass="40383">MDQYLLGRVNESLQAQSLITCSQRCLQKDWCISINYDMSRVEGGKCELKDYEIESGENVKTQNPEFEPRAGWVYSRLRTTQFNRLLSNCTDCYNGATCKVNCTNLHLHHCICVSGYTGAKCEVDFDECASAPCAHNGTCTDIVNNFTCACTPGFGGRQCAVDVGVVFVFRNHSKDNFIDITARLPSLNAFTVCTWYQIANWEDENVIFSYISGDGKDALGLGFKSKDVYVAHNNKISPFVLAESLPTSSGWNHFCLEWDHNNGRFKFYDNGEKTGEQDVLSTNQKLFAANGTLRIGQGGTFSLSGNISGFAFYSNTLGKGKTKDVFEAGCINNVIAESDLALQWKTIRDYAVFNGFANVASPANC</sequence>
<dbReference type="PROSITE" id="PS01186">
    <property type="entry name" value="EGF_2"/>
    <property type="match status" value="2"/>
</dbReference>
<dbReference type="InterPro" id="IPR000742">
    <property type="entry name" value="EGF"/>
</dbReference>
<dbReference type="OrthoDB" id="283575at2759"/>
<protein>
    <submittedName>
        <fullName evidence="10">Uncharacterized protein</fullName>
    </submittedName>
</protein>
<dbReference type="Gene3D" id="2.10.25.10">
    <property type="entry name" value="Laminin"/>
    <property type="match status" value="2"/>
</dbReference>
<evidence type="ECO:0000259" key="8">
    <source>
        <dbReference type="PROSITE" id="PS50026"/>
    </source>
</evidence>
<dbReference type="EMBL" id="DS469676">
    <property type="protein sequence ID" value="EDO36211.1"/>
    <property type="molecule type" value="Genomic_DNA"/>
</dbReference>
<dbReference type="Gene3D" id="2.60.120.200">
    <property type="match status" value="1"/>
</dbReference>
<dbReference type="PANTHER" id="PTHR12916:SF9">
    <property type="entry name" value="NEUROGENIC LOCUS NOTCH HOMOLOG PROTEIN 1-RELATED"/>
    <property type="match status" value="1"/>
</dbReference>
<evidence type="ECO:0000256" key="4">
    <source>
        <dbReference type="ARBA" id="ARBA00022737"/>
    </source>
</evidence>
<dbReference type="InterPro" id="IPR003609">
    <property type="entry name" value="Pan_app"/>
</dbReference>
<evidence type="ECO:0000259" key="9">
    <source>
        <dbReference type="PROSITE" id="PS51828"/>
    </source>
</evidence>
<dbReference type="Pfam" id="PF00024">
    <property type="entry name" value="PAN_1"/>
    <property type="match status" value="1"/>
</dbReference>
<evidence type="ECO:0000313" key="11">
    <source>
        <dbReference type="Proteomes" id="UP000001593"/>
    </source>
</evidence>
<evidence type="ECO:0000313" key="10">
    <source>
        <dbReference type="EMBL" id="EDO36211.1"/>
    </source>
</evidence>
<dbReference type="Pfam" id="PF13385">
    <property type="entry name" value="Laminin_G_3"/>
    <property type="match status" value="1"/>
</dbReference>
<dbReference type="InterPro" id="IPR018097">
    <property type="entry name" value="EGF_Ca-bd_CS"/>
</dbReference>
<dbReference type="PROSITE" id="PS00022">
    <property type="entry name" value="EGF_1"/>
    <property type="match status" value="2"/>
</dbReference>
<dbReference type="FunFam" id="2.10.25.10:FF:000472">
    <property type="entry name" value="Uncharacterized protein, isoform A"/>
    <property type="match status" value="1"/>
</dbReference>
<feature type="disulfide bond" evidence="7">
    <location>
        <begin position="112"/>
        <end position="121"/>
    </location>
</feature>
<dbReference type="KEGG" id="nve:5507647"/>
<dbReference type="PROSITE" id="PS51828">
    <property type="entry name" value="PTX_2"/>
    <property type="match status" value="1"/>
</dbReference>
<dbReference type="PANTHER" id="PTHR12916">
    <property type="entry name" value="CYTOCHROME C OXIDASE POLYPEPTIDE VIC-2"/>
    <property type="match status" value="1"/>
</dbReference>
<gene>
    <name evidence="10" type="ORF">NEMVEDRAFT_v1g213160</name>
</gene>
<accession>A7SJC6</accession>
<dbReference type="InterPro" id="IPR001881">
    <property type="entry name" value="EGF-like_Ca-bd_dom"/>
</dbReference>
<keyword evidence="5 7" id="KW-1015">Disulfide bond</keyword>
<dbReference type="PhylomeDB" id="A7SJC6"/>
<keyword evidence="4" id="KW-0677">Repeat</keyword>
<dbReference type="PROSITE" id="PS00010">
    <property type="entry name" value="ASX_HYDROXYL"/>
    <property type="match status" value="1"/>
</dbReference>
<feature type="domain" description="EGF-like" evidence="8">
    <location>
        <begin position="124"/>
        <end position="160"/>
    </location>
</feature>
<evidence type="ECO:0000256" key="6">
    <source>
        <dbReference type="ARBA" id="ARBA00023180"/>
    </source>
</evidence>
<dbReference type="PROSITE" id="PS01187">
    <property type="entry name" value="EGF_CA"/>
    <property type="match status" value="1"/>
</dbReference>
<dbReference type="AlphaFoldDB" id="A7SJC6"/>
<dbReference type="SMART" id="SM00159">
    <property type="entry name" value="PTX"/>
    <property type="match status" value="1"/>
</dbReference>
<dbReference type="CDD" id="cd00054">
    <property type="entry name" value="EGF_CA"/>
    <property type="match status" value="1"/>
</dbReference>
<proteinExistence type="inferred from homology"/>
<dbReference type="GO" id="GO:0005509">
    <property type="term" value="F:calcium ion binding"/>
    <property type="evidence" value="ECO:0007669"/>
    <property type="project" value="InterPro"/>
</dbReference>
<keyword evidence="2 7" id="KW-0245">EGF-like domain</keyword>
<dbReference type="InParanoid" id="A7SJC6"/>
<dbReference type="PROSITE" id="PS50026">
    <property type="entry name" value="EGF_3"/>
    <property type="match status" value="2"/>
</dbReference>
<reference evidence="10 11" key="1">
    <citation type="journal article" date="2007" name="Science">
        <title>Sea anemone genome reveals ancestral eumetazoan gene repertoire and genomic organization.</title>
        <authorList>
            <person name="Putnam N.H."/>
            <person name="Srivastava M."/>
            <person name="Hellsten U."/>
            <person name="Dirks B."/>
            <person name="Chapman J."/>
            <person name="Salamov A."/>
            <person name="Terry A."/>
            <person name="Shapiro H."/>
            <person name="Lindquist E."/>
            <person name="Kapitonov V.V."/>
            <person name="Jurka J."/>
            <person name="Genikhovich G."/>
            <person name="Grigoriev I.V."/>
            <person name="Lucas S.M."/>
            <person name="Steele R.E."/>
            <person name="Finnerty J.R."/>
            <person name="Technau U."/>
            <person name="Martindale M.Q."/>
            <person name="Rokhsar D.S."/>
        </authorList>
    </citation>
    <scope>NUCLEOTIDE SEQUENCE [LARGE SCALE GENOMIC DNA]</scope>
    <source>
        <strain evidence="11">CH2 X CH6</strain>
    </source>
</reference>
<keyword evidence="6" id="KW-0325">Glycoprotein</keyword>
<dbReference type="SMART" id="SM00181">
    <property type="entry name" value="EGF"/>
    <property type="match status" value="2"/>
</dbReference>
<evidence type="ECO:0000256" key="1">
    <source>
        <dbReference type="ARBA" id="ARBA00006373"/>
    </source>
</evidence>
<dbReference type="HOGENOM" id="CLU_759308_0_0_1"/>
<dbReference type="STRING" id="45351.A7SJC6"/>
<dbReference type="Pfam" id="PF00008">
    <property type="entry name" value="EGF"/>
    <property type="match status" value="1"/>
</dbReference>
<dbReference type="eggNOG" id="KOG1217">
    <property type="taxonomic scope" value="Eukaryota"/>
</dbReference>
<dbReference type="InterPro" id="IPR000152">
    <property type="entry name" value="EGF-type_Asp/Asn_hydroxyl_site"/>
</dbReference>
<dbReference type="SUPFAM" id="SSF57196">
    <property type="entry name" value="EGF/Laminin"/>
    <property type="match status" value="2"/>
</dbReference>
<evidence type="ECO:0000256" key="2">
    <source>
        <dbReference type="ARBA" id="ARBA00022536"/>
    </source>
</evidence>
<keyword evidence="11" id="KW-1185">Reference proteome</keyword>
<comment type="similarity">
    <text evidence="1">Belongs to the EGF domain peptide family.</text>
</comment>
<dbReference type="SUPFAM" id="SSF49899">
    <property type="entry name" value="Concanavalin A-like lectins/glucanases"/>
    <property type="match status" value="1"/>
</dbReference>
<feature type="domain" description="Pentraxin (PTX)" evidence="9">
    <location>
        <begin position="163"/>
        <end position="365"/>
    </location>
</feature>
<evidence type="ECO:0000256" key="5">
    <source>
        <dbReference type="ARBA" id="ARBA00023157"/>
    </source>
</evidence>
<dbReference type="InterPro" id="IPR013320">
    <property type="entry name" value="ConA-like_dom_sf"/>
</dbReference>
<evidence type="ECO:0000256" key="7">
    <source>
        <dbReference type="PROSITE-ProRule" id="PRU00076"/>
    </source>
</evidence>